<dbReference type="Proteomes" id="UP000694866">
    <property type="component" value="Unplaced"/>
</dbReference>
<dbReference type="PANTHER" id="PTHR10357:SF179">
    <property type="entry name" value="NEUTRAL AND BASIC AMINO ACID TRANSPORT PROTEIN RBAT"/>
    <property type="match status" value="1"/>
</dbReference>
<keyword evidence="4" id="KW-0325">Glycoprotein</keyword>
<keyword evidence="10" id="KW-1185">Reference proteome</keyword>
<dbReference type="Pfam" id="PF00128">
    <property type="entry name" value="Alpha-amylase"/>
    <property type="match status" value="1"/>
</dbReference>
<dbReference type="CDD" id="cd11328">
    <property type="entry name" value="AmyAc_maltase"/>
    <property type="match status" value="1"/>
</dbReference>
<dbReference type="InterPro" id="IPR017853">
    <property type="entry name" value="GH"/>
</dbReference>
<gene>
    <name evidence="9" type="primary">Mal-B1_2</name>
    <name evidence="11" type="synonym">LOC105269337</name>
    <name evidence="9" type="ORF">g.25136</name>
</gene>
<dbReference type="Gene3D" id="3.90.400.10">
    <property type="entry name" value="Oligo-1,6-glucosidase, Domain 2"/>
    <property type="match status" value="1"/>
</dbReference>
<evidence type="ECO:0000256" key="1">
    <source>
        <dbReference type="ARBA" id="ARBA00001657"/>
    </source>
</evidence>
<dbReference type="InterPro" id="IPR006047">
    <property type="entry name" value="GH13_cat_dom"/>
</dbReference>
<dbReference type="FunFam" id="3.90.400.10:FF:000001">
    <property type="entry name" value="Maltase A3, isoform A"/>
    <property type="match status" value="1"/>
</dbReference>
<dbReference type="InterPro" id="IPR045857">
    <property type="entry name" value="O16G_dom_2"/>
</dbReference>
<evidence type="ECO:0000256" key="4">
    <source>
        <dbReference type="ARBA" id="ARBA00023180"/>
    </source>
</evidence>
<proteinExistence type="inferred from homology"/>
<feature type="compositionally biased region" description="Basic and acidic residues" evidence="6">
    <location>
        <begin position="409"/>
        <end position="421"/>
    </location>
</feature>
<keyword evidence="5" id="KW-0326">Glycosidase</keyword>
<keyword evidence="5" id="KW-0378">Hydrolase</keyword>
<dbReference type="EMBL" id="GBYB01006405">
    <property type="protein sequence ID" value="JAG76172.1"/>
    <property type="molecule type" value="Transcribed_RNA"/>
</dbReference>
<feature type="chain" id="PRO_5044541696" description="alpha-glucosidase" evidence="7">
    <location>
        <begin position="20"/>
        <end position="573"/>
    </location>
</feature>
<reference evidence="11" key="2">
    <citation type="submission" date="2025-04" db="UniProtKB">
        <authorList>
            <consortium name="RefSeq"/>
        </authorList>
    </citation>
    <scope>IDENTIFICATION</scope>
    <source>
        <strain evidence="11">USDA-PBARC FA_bdor</strain>
        <tissue evidence="11">Whole organism</tissue>
    </source>
</reference>
<evidence type="ECO:0000313" key="11">
    <source>
        <dbReference type="RefSeq" id="XP_011307786.1"/>
    </source>
</evidence>
<feature type="region of interest" description="Disordered" evidence="6">
    <location>
        <begin position="401"/>
        <end position="427"/>
    </location>
</feature>
<dbReference type="SMART" id="SM00642">
    <property type="entry name" value="Aamy"/>
    <property type="match status" value="1"/>
</dbReference>
<dbReference type="RefSeq" id="XP_011307786.1">
    <property type="nucleotide sequence ID" value="XM_011309484.1"/>
</dbReference>
<dbReference type="SUPFAM" id="SSF51445">
    <property type="entry name" value="(Trans)glycosidases"/>
    <property type="match status" value="1"/>
</dbReference>
<accession>A0A0C9RDM0</accession>
<dbReference type="OrthoDB" id="1740265at2759"/>
<evidence type="ECO:0000256" key="2">
    <source>
        <dbReference type="ARBA" id="ARBA00008061"/>
    </source>
</evidence>
<evidence type="ECO:0000313" key="9">
    <source>
        <dbReference type="EMBL" id="JAG76172.1"/>
    </source>
</evidence>
<reference evidence="9" key="1">
    <citation type="submission" date="2015-01" db="EMBL/GenBank/DDBJ databases">
        <title>Transcriptome Assembly of Fopius arisanus.</title>
        <authorList>
            <person name="Geib S."/>
        </authorList>
    </citation>
    <scope>NUCLEOTIDE SEQUENCE</scope>
</reference>
<protein>
    <recommendedName>
        <fullName evidence="3">alpha-glucosidase</fullName>
        <ecNumber evidence="3">3.2.1.20</ecNumber>
    </recommendedName>
</protein>
<accession>A0A9R1U5G8</accession>
<dbReference type="GO" id="GO:0004558">
    <property type="term" value="F:alpha-1,4-glucosidase activity"/>
    <property type="evidence" value="ECO:0007669"/>
    <property type="project" value="UniProtKB-EC"/>
</dbReference>
<evidence type="ECO:0000256" key="6">
    <source>
        <dbReference type="SAM" id="MobiDB-lite"/>
    </source>
</evidence>
<organism evidence="9">
    <name type="scientific">Fopius arisanus</name>
    <dbReference type="NCBI Taxonomy" id="64838"/>
    <lineage>
        <taxon>Eukaryota</taxon>
        <taxon>Metazoa</taxon>
        <taxon>Ecdysozoa</taxon>
        <taxon>Arthropoda</taxon>
        <taxon>Hexapoda</taxon>
        <taxon>Insecta</taxon>
        <taxon>Pterygota</taxon>
        <taxon>Neoptera</taxon>
        <taxon>Endopterygota</taxon>
        <taxon>Hymenoptera</taxon>
        <taxon>Apocrita</taxon>
        <taxon>Ichneumonoidea</taxon>
        <taxon>Braconidae</taxon>
        <taxon>Opiinae</taxon>
        <taxon>Fopius</taxon>
    </lineage>
</organism>
<dbReference type="Gene3D" id="2.60.40.1180">
    <property type="entry name" value="Golgi alpha-mannosidase II"/>
    <property type="match status" value="1"/>
</dbReference>
<comment type="catalytic activity">
    <reaction evidence="1">
        <text>Hydrolysis of terminal, non-reducing (1-&gt;4)-linked alpha-D-glucose residues with release of alpha-D-glucose.</text>
        <dbReference type="EC" id="3.2.1.20"/>
    </reaction>
</comment>
<dbReference type="InterPro" id="IPR013780">
    <property type="entry name" value="Glyco_hydro_b"/>
</dbReference>
<dbReference type="GeneID" id="105269337"/>
<evidence type="ECO:0000256" key="5">
    <source>
        <dbReference type="ARBA" id="ARBA00023295"/>
    </source>
</evidence>
<evidence type="ECO:0000313" key="10">
    <source>
        <dbReference type="Proteomes" id="UP000694866"/>
    </source>
</evidence>
<sequence>MARLPCVIVFLIATRIVAGEIKNVGWWKNAVFYQIYPRSFQDDNNDGIGDLKGITKRLDHFKETGIDAVWLSPIYASPMVDFGYDISDFRKIHPDYGTDADFTELISTARKLGIKVIMDLVPNHTSDEHEWFQKSLAGDEAYKDYYIWHDKPTDGKPLNNWISVFGGSAWNCSSSRPQCYFHQFHYKQPDLNFRSDKVQEEMKDIIRFWLDKGIDGFRVDAIPHLFEVEDLRNEPRTNLPGVVDGEYAYLDHFYTKDQPETYDVVKSWVKLMNDYANASNTDEKVMTVEAYTFLNKTTEYYETGCQIPFNFYFITDVNRTSGPDQFKKVIDQWLTEIAGRPGAVANWVLGNHDGSRTASRYPGRGDQMTMLAMILPGVAVTYYGEEIGMIDKTDISYEDTQDPAGCNAGREKYKEKSRDPVRTPMQWNDDINAGFNQGERTWIPVNENFVELNLAAQKTAKFSHYKIYKKLIHLRKTHAALLTGKVETFVSSDKKILSVVRSSNTESIILIINFSDTETVTVNLVNQVPSIAAGGLVEVATLDSPINEGSSVNLRKLPIAPKQSLVISAKIQK</sequence>
<dbReference type="EC" id="3.2.1.20" evidence="3"/>
<evidence type="ECO:0000256" key="3">
    <source>
        <dbReference type="ARBA" id="ARBA00012741"/>
    </source>
</evidence>
<dbReference type="KEGG" id="fas:105269337"/>
<keyword evidence="7" id="KW-0732">Signal</keyword>
<evidence type="ECO:0000259" key="8">
    <source>
        <dbReference type="SMART" id="SM00642"/>
    </source>
</evidence>
<feature type="signal peptide" evidence="7">
    <location>
        <begin position="1"/>
        <end position="19"/>
    </location>
</feature>
<feature type="domain" description="Glycosyl hydrolase family 13 catalytic" evidence="8">
    <location>
        <begin position="34"/>
        <end position="422"/>
    </location>
</feature>
<evidence type="ECO:0000256" key="7">
    <source>
        <dbReference type="SAM" id="SignalP"/>
    </source>
</evidence>
<name>A0A0C9RDM0_9HYME</name>
<dbReference type="PANTHER" id="PTHR10357">
    <property type="entry name" value="ALPHA-AMYLASE FAMILY MEMBER"/>
    <property type="match status" value="1"/>
</dbReference>
<dbReference type="AlphaFoldDB" id="A0A0C9RDM0"/>
<comment type="similarity">
    <text evidence="2">Belongs to the glycosyl hydrolase 13 family.</text>
</comment>
<dbReference type="Gene3D" id="3.20.20.80">
    <property type="entry name" value="Glycosidases"/>
    <property type="match status" value="1"/>
</dbReference>
<dbReference type="GO" id="GO:0005975">
    <property type="term" value="P:carbohydrate metabolic process"/>
    <property type="evidence" value="ECO:0007669"/>
    <property type="project" value="InterPro"/>
</dbReference>